<dbReference type="PANTHER" id="PTHR48083">
    <property type="entry name" value="MEDIUM-CHAIN SPECIFIC ACYL-COA DEHYDROGENASE, MITOCHONDRIAL-RELATED"/>
    <property type="match status" value="1"/>
</dbReference>
<evidence type="ECO:0000313" key="9">
    <source>
        <dbReference type="Proteomes" id="UP000002257"/>
    </source>
</evidence>
<keyword evidence="9" id="KW-1185">Reference proteome</keyword>
<keyword evidence="5" id="KW-0560">Oxidoreductase</keyword>
<dbReference type="PANTHER" id="PTHR48083:SF37">
    <property type="entry name" value="DEHYDROGENASE, PUTATIVE-RELATED"/>
    <property type="match status" value="1"/>
</dbReference>
<dbReference type="STRING" id="395965.Msil_3593"/>
<dbReference type="GO" id="GO:0033539">
    <property type="term" value="P:fatty acid beta-oxidation using acyl-CoA dehydrogenase"/>
    <property type="evidence" value="ECO:0007669"/>
    <property type="project" value="TreeGrafter"/>
</dbReference>
<dbReference type="Pfam" id="PF00441">
    <property type="entry name" value="Acyl-CoA_dh_1"/>
    <property type="match status" value="1"/>
</dbReference>
<dbReference type="Gene3D" id="2.40.110.10">
    <property type="entry name" value="Butyryl-CoA Dehydrogenase, subunit A, domain 2"/>
    <property type="match status" value="1"/>
</dbReference>
<dbReference type="InterPro" id="IPR036250">
    <property type="entry name" value="AcylCo_DH-like_C"/>
</dbReference>
<dbReference type="InterPro" id="IPR009100">
    <property type="entry name" value="AcylCoA_DH/oxidase_NM_dom_sf"/>
</dbReference>
<dbReference type="InterPro" id="IPR046373">
    <property type="entry name" value="Acyl-CoA_Oxase/DH_mid-dom_sf"/>
</dbReference>
<dbReference type="InterPro" id="IPR050741">
    <property type="entry name" value="Acyl-CoA_dehydrogenase"/>
</dbReference>
<dbReference type="InterPro" id="IPR037069">
    <property type="entry name" value="AcylCoA_DH/ox_N_sf"/>
</dbReference>
<evidence type="ECO:0000256" key="5">
    <source>
        <dbReference type="ARBA" id="ARBA00023002"/>
    </source>
</evidence>
<dbReference type="EMBL" id="CP001280">
    <property type="protein sequence ID" value="ACK52479.1"/>
    <property type="molecule type" value="Genomic_DNA"/>
</dbReference>
<comment type="similarity">
    <text evidence="2">Belongs to the acyl-CoA dehydrogenase family.</text>
</comment>
<dbReference type="PIRSF" id="PIRSF016578">
    <property type="entry name" value="HsaA"/>
    <property type="match status" value="1"/>
</dbReference>
<proteinExistence type="inferred from homology"/>
<evidence type="ECO:0000256" key="1">
    <source>
        <dbReference type="ARBA" id="ARBA00001974"/>
    </source>
</evidence>
<organism evidence="8 9">
    <name type="scientific">Methylocella silvestris (strain DSM 15510 / CIP 108128 / LMG 27833 / NCIMB 13906 / BL2)</name>
    <dbReference type="NCBI Taxonomy" id="395965"/>
    <lineage>
        <taxon>Bacteria</taxon>
        <taxon>Pseudomonadati</taxon>
        <taxon>Pseudomonadota</taxon>
        <taxon>Alphaproteobacteria</taxon>
        <taxon>Hyphomicrobiales</taxon>
        <taxon>Beijerinckiaceae</taxon>
        <taxon>Methylocella</taxon>
    </lineage>
</organism>
<comment type="cofactor">
    <cofactor evidence="1">
        <name>FAD</name>
        <dbReference type="ChEBI" id="CHEBI:57692"/>
    </cofactor>
</comment>
<evidence type="ECO:0000256" key="2">
    <source>
        <dbReference type="ARBA" id="ARBA00009347"/>
    </source>
</evidence>
<evidence type="ECO:0000313" key="8">
    <source>
        <dbReference type="EMBL" id="ACK52479.1"/>
    </source>
</evidence>
<dbReference type="Gene3D" id="1.20.140.10">
    <property type="entry name" value="Butyryl-CoA Dehydrogenase, subunit A, domain 3"/>
    <property type="match status" value="1"/>
</dbReference>
<dbReference type="InterPro" id="IPR009075">
    <property type="entry name" value="AcylCo_DH/oxidase_C"/>
</dbReference>
<evidence type="ECO:0000256" key="4">
    <source>
        <dbReference type="ARBA" id="ARBA00022827"/>
    </source>
</evidence>
<dbReference type="GO" id="GO:0005737">
    <property type="term" value="C:cytoplasm"/>
    <property type="evidence" value="ECO:0007669"/>
    <property type="project" value="TreeGrafter"/>
</dbReference>
<dbReference type="AlphaFoldDB" id="B8EIY7"/>
<evidence type="ECO:0000259" key="6">
    <source>
        <dbReference type="Pfam" id="PF00441"/>
    </source>
</evidence>
<keyword evidence="3" id="KW-0285">Flavoprotein</keyword>
<dbReference type="Proteomes" id="UP000002257">
    <property type="component" value="Chromosome"/>
</dbReference>
<dbReference type="GO" id="GO:0050660">
    <property type="term" value="F:flavin adenine dinucleotide binding"/>
    <property type="evidence" value="ECO:0007669"/>
    <property type="project" value="InterPro"/>
</dbReference>
<accession>B8EIY7</accession>
<evidence type="ECO:0000259" key="7">
    <source>
        <dbReference type="Pfam" id="PF02771"/>
    </source>
</evidence>
<keyword evidence="4" id="KW-0274">FAD</keyword>
<name>B8EIY7_METSB</name>
<dbReference type="GO" id="GO:0003995">
    <property type="term" value="F:acyl-CoA dehydrogenase activity"/>
    <property type="evidence" value="ECO:0007669"/>
    <property type="project" value="TreeGrafter"/>
</dbReference>
<dbReference type="Gene3D" id="1.10.540.10">
    <property type="entry name" value="Acyl-CoA dehydrogenase/oxidase, N-terminal domain"/>
    <property type="match status" value="1"/>
</dbReference>
<dbReference type="InterPro" id="IPR013786">
    <property type="entry name" value="AcylCoA_DH/ox_N"/>
</dbReference>
<dbReference type="KEGG" id="msl:Msil_3593"/>
<evidence type="ECO:0000256" key="3">
    <source>
        <dbReference type="ARBA" id="ARBA00022630"/>
    </source>
</evidence>
<dbReference type="Pfam" id="PF02771">
    <property type="entry name" value="Acyl-CoA_dh_N"/>
    <property type="match status" value="1"/>
</dbReference>
<protein>
    <submittedName>
        <fullName evidence="8">Acyl-CoA dehydrogenase domain protein</fullName>
    </submittedName>
</protein>
<dbReference type="SUPFAM" id="SSF47203">
    <property type="entry name" value="Acyl-CoA dehydrogenase C-terminal domain-like"/>
    <property type="match status" value="1"/>
</dbReference>
<dbReference type="RefSeq" id="WP_012592547.1">
    <property type="nucleotide sequence ID" value="NC_011666.1"/>
</dbReference>
<reference evidence="8 9" key="1">
    <citation type="journal article" date="2010" name="J. Bacteriol.">
        <title>Complete genome sequence of the aerobic facultative methanotroph Methylocella silvestris BL2.</title>
        <authorList>
            <person name="Chen Y."/>
            <person name="Crombie A."/>
            <person name="Rahman M.T."/>
            <person name="Dedysh S.N."/>
            <person name="Liesack W."/>
            <person name="Stott M.B."/>
            <person name="Alam M."/>
            <person name="Theisen A.R."/>
            <person name="Murrell J.C."/>
            <person name="Dunfield P.F."/>
        </authorList>
    </citation>
    <scope>NUCLEOTIDE SEQUENCE [LARGE SCALE GENOMIC DNA]</scope>
    <source>
        <strain evidence="9">DSM 15510 / CIP 108128 / LMG 27833 / NCIMB 13906 / BL2</strain>
    </source>
</reference>
<feature type="domain" description="Acyl-CoA dehydrogenase/oxidase N-terminal" evidence="7">
    <location>
        <begin position="20"/>
        <end position="121"/>
    </location>
</feature>
<dbReference type="SUPFAM" id="SSF56645">
    <property type="entry name" value="Acyl-CoA dehydrogenase NM domain-like"/>
    <property type="match status" value="1"/>
</dbReference>
<feature type="domain" description="Acyl-CoA dehydrogenase/oxidase C-terminal" evidence="6">
    <location>
        <begin position="233"/>
        <end position="348"/>
    </location>
</feature>
<dbReference type="eggNOG" id="COG1960">
    <property type="taxonomic scope" value="Bacteria"/>
</dbReference>
<dbReference type="HOGENOM" id="CLU_018204_3_1_5"/>
<gene>
    <name evidence="8" type="ordered locus">Msil_3593</name>
</gene>
<sequence>MTQLHDDLASASSRRAAAVAAARLIAASARRTQQELDVDGAFPAAEVRALAEHGLLAAPLPVRWGGAGLLERDGSKALALVLSAIGAGSLPLGRLYEGHVNAIGLILAYGRIEQQEMFAAKSREGHLFAVWNTQREPGVRLAAQGAGWRLQGAKIFASGAGFVRYPLITARTEAGDLLMVIPDAANARVDLSQWRAHGMRASASGAVDFSDLGVGDDSIIGGPDDFHRQPMFSTGAWRFAAVQYGAVASLFDLARAHLVKADRAGDPHQLARLGAAAIAVETARLWVFEAATRSHGSGDPAASVAYVNLARLAVERAGLEALELAHRSVGLAAFLRPHPIERLSRDLATYLRQPAPDEALCEAANFLVTSPRPIAEIWENEDAPD</sequence>